<dbReference type="STRING" id="173990.SAMN05660691_03490"/>
<dbReference type="NCBIfam" id="TIGR00668">
    <property type="entry name" value="apaH"/>
    <property type="match status" value="1"/>
</dbReference>
<dbReference type="OrthoDB" id="9807890at2"/>
<evidence type="ECO:0000313" key="10">
    <source>
        <dbReference type="EMBL" id="SEI08739.1"/>
    </source>
</evidence>
<dbReference type="Proteomes" id="UP000199371">
    <property type="component" value="Unassembled WGS sequence"/>
</dbReference>
<evidence type="ECO:0000256" key="4">
    <source>
        <dbReference type="ARBA" id="ARBA00022801"/>
    </source>
</evidence>
<dbReference type="Gene3D" id="3.60.21.10">
    <property type="match status" value="1"/>
</dbReference>
<dbReference type="InterPro" id="IPR050126">
    <property type="entry name" value="Ap4A_hydrolase"/>
</dbReference>
<dbReference type="EMBL" id="FNXF01000017">
    <property type="protein sequence ID" value="SEI08739.1"/>
    <property type="molecule type" value="Genomic_DNA"/>
</dbReference>
<evidence type="ECO:0000313" key="11">
    <source>
        <dbReference type="Proteomes" id="UP000199371"/>
    </source>
</evidence>
<dbReference type="Pfam" id="PF00149">
    <property type="entry name" value="Metallophos"/>
    <property type="match status" value="1"/>
</dbReference>
<name>A0A1H6NE85_9GAMM</name>
<evidence type="ECO:0000256" key="3">
    <source>
        <dbReference type="ARBA" id="ARBA00012506"/>
    </source>
</evidence>
<dbReference type="GO" id="GO:0110154">
    <property type="term" value="P:RNA decapping"/>
    <property type="evidence" value="ECO:0007669"/>
    <property type="project" value="TreeGrafter"/>
</dbReference>
<dbReference type="RefSeq" id="WP_092796077.1">
    <property type="nucleotide sequence ID" value="NZ_FNXF01000017.1"/>
</dbReference>
<dbReference type="EC" id="3.6.1.41" evidence="3"/>
<sequence length="272" mass="31220">MATYVIGDLQGCYDALQRLLEHVNYNPQQDQLWFCGDLIARGPQSLECLTFVKGLGDKAVTVLGNHDLHFIACHYGLSTVKQQDKLQPLLDSPQREELVQWLCQQPLLHFSPDQRFMMVHAGLAPEWQLEDAIVATTAVQQLLQKDPLTLLSSMYGNKPERYSEATSDEQRWRFTINSCTRMRFCRQDGSLELKEKGHPRNQTQLVPWYEFWRTKTHPELFFGHWAALNGYSPVANIHALDTGCVWGNALTAYCIDTQQRYSVAGITRNLYI</sequence>
<dbReference type="GO" id="GO:0005737">
    <property type="term" value="C:cytoplasm"/>
    <property type="evidence" value="ECO:0007669"/>
    <property type="project" value="TreeGrafter"/>
</dbReference>
<dbReference type="InterPro" id="IPR029052">
    <property type="entry name" value="Metallo-depent_PP-like"/>
</dbReference>
<feature type="domain" description="Calcineurin-like phosphoesterase" evidence="9">
    <location>
        <begin position="3"/>
        <end position="124"/>
    </location>
</feature>
<keyword evidence="4" id="KW-0378">Hydrolase</keyword>
<proteinExistence type="inferred from homology"/>
<evidence type="ECO:0000256" key="1">
    <source>
        <dbReference type="ARBA" id="ARBA00003413"/>
    </source>
</evidence>
<dbReference type="InterPro" id="IPR004843">
    <property type="entry name" value="Calcineurin-like_PHP"/>
</dbReference>
<dbReference type="InterPro" id="IPR004617">
    <property type="entry name" value="ApaH"/>
</dbReference>
<evidence type="ECO:0000259" key="9">
    <source>
        <dbReference type="Pfam" id="PF00149"/>
    </source>
</evidence>
<evidence type="ECO:0000256" key="2">
    <source>
        <dbReference type="ARBA" id="ARBA00005419"/>
    </source>
</evidence>
<dbReference type="PANTHER" id="PTHR42850:SF11">
    <property type="entry name" value="BIS(5'-NUCLEOSYL)-TETRAPHOSPHATASE [SYMMETRICAL]"/>
    <property type="match status" value="1"/>
</dbReference>
<reference evidence="11" key="1">
    <citation type="submission" date="2016-10" db="EMBL/GenBank/DDBJ databases">
        <authorList>
            <person name="Varghese N."/>
            <person name="Submissions S."/>
        </authorList>
    </citation>
    <scope>NUCLEOTIDE SEQUENCE [LARGE SCALE GENOMIC DNA]</scope>
    <source>
        <strain evidence="11">DSM 17616</strain>
    </source>
</reference>
<dbReference type="SUPFAM" id="SSF56300">
    <property type="entry name" value="Metallo-dependent phosphatases"/>
    <property type="match status" value="1"/>
</dbReference>
<protein>
    <recommendedName>
        <fullName evidence="3">bis(5'-nucleosyl)-tetraphosphatase (symmetrical)</fullName>
        <ecNumber evidence="3">3.6.1.41</ecNumber>
    </recommendedName>
    <alternativeName>
        <fullName evidence="6">Ap4A hydrolase</fullName>
    </alternativeName>
    <alternativeName>
        <fullName evidence="5">Diadenosine 5',5'''-P1,P4-tetraphosphate pyrophosphohydrolase</fullName>
    </alternativeName>
    <alternativeName>
        <fullName evidence="7">Diadenosine tetraphosphatase</fullName>
    </alternativeName>
</protein>
<dbReference type="NCBIfam" id="NF001204">
    <property type="entry name" value="PRK00166.1"/>
    <property type="match status" value="1"/>
</dbReference>
<dbReference type="GO" id="GO:0008803">
    <property type="term" value="F:bis(5'-nucleosyl)-tetraphosphatase (symmetrical) activity"/>
    <property type="evidence" value="ECO:0007669"/>
    <property type="project" value="UniProtKB-EC"/>
</dbReference>
<organism evidence="10 11">
    <name type="scientific">Rheinheimera pacifica</name>
    <dbReference type="NCBI Taxonomy" id="173990"/>
    <lineage>
        <taxon>Bacteria</taxon>
        <taxon>Pseudomonadati</taxon>
        <taxon>Pseudomonadota</taxon>
        <taxon>Gammaproteobacteria</taxon>
        <taxon>Chromatiales</taxon>
        <taxon>Chromatiaceae</taxon>
        <taxon>Rheinheimera</taxon>
    </lineage>
</organism>
<comment type="catalytic activity">
    <reaction evidence="8">
        <text>P(1),P(4)-bis(5'-adenosyl) tetraphosphate + H2O = 2 ADP + 2 H(+)</text>
        <dbReference type="Rhea" id="RHEA:24252"/>
        <dbReference type="ChEBI" id="CHEBI:15377"/>
        <dbReference type="ChEBI" id="CHEBI:15378"/>
        <dbReference type="ChEBI" id="CHEBI:58141"/>
        <dbReference type="ChEBI" id="CHEBI:456216"/>
        <dbReference type="EC" id="3.6.1.41"/>
    </reaction>
</comment>
<dbReference type="CDD" id="cd07422">
    <property type="entry name" value="MPP_ApaH"/>
    <property type="match status" value="1"/>
</dbReference>
<comment type="function">
    <text evidence="1">Hydrolyzes diadenosine 5',5'''-P1,P4-tetraphosphate to yield ADP.</text>
</comment>
<gene>
    <name evidence="10" type="ORF">SAMN05660691_03490</name>
</gene>
<keyword evidence="11" id="KW-1185">Reference proteome</keyword>
<dbReference type="AlphaFoldDB" id="A0A1H6NE85"/>
<accession>A0A1H6NE85</accession>
<dbReference type="PANTHER" id="PTHR42850">
    <property type="entry name" value="METALLOPHOSPHOESTERASE"/>
    <property type="match status" value="1"/>
</dbReference>
<evidence type="ECO:0000256" key="8">
    <source>
        <dbReference type="ARBA" id="ARBA00049417"/>
    </source>
</evidence>
<evidence type="ECO:0000256" key="7">
    <source>
        <dbReference type="ARBA" id="ARBA00033210"/>
    </source>
</evidence>
<evidence type="ECO:0000256" key="5">
    <source>
        <dbReference type="ARBA" id="ARBA00031248"/>
    </source>
</evidence>
<dbReference type="GO" id="GO:0016791">
    <property type="term" value="F:phosphatase activity"/>
    <property type="evidence" value="ECO:0007669"/>
    <property type="project" value="TreeGrafter"/>
</dbReference>
<dbReference type="PIRSF" id="PIRSF000903">
    <property type="entry name" value="B5n-ttraPtase_sm"/>
    <property type="match status" value="1"/>
</dbReference>
<evidence type="ECO:0000256" key="6">
    <source>
        <dbReference type="ARBA" id="ARBA00032248"/>
    </source>
</evidence>
<comment type="similarity">
    <text evidence="2">Belongs to the Ap4A hydrolase family.</text>
</comment>